<reference evidence="2" key="1">
    <citation type="submission" date="2020-03" db="EMBL/GenBank/DDBJ databases">
        <authorList>
            <person name="Weist P."/>
        </authorList>
    </citation>
    <scope>NUCLEOTIDE SEQUENCE</scope>
</reference>
<feature type="chain" id="PRO_5040319783" evidence="1">
    <location>
        <begin position="39"/>
        <end position="123"/>
    </location>
</feature>
<comment type="caution">
    <text evidence="2">The sequence shown here is derived from an EMBL/GenBank/DDBJ whole genome shotgun (WGS) entry which is preliminary data.</text>
</comment>
<evidence type="ECO:0000256" key="1">
    <source>
        <dbReference type="SAM" id="SignalP"/>
    </source>
</evidence>
<organism evidence="2 3">
    <name type="scientific">Pleuronectes platessa</name>
    <name type="common">European plaice</name>
    <dbReference type="NCBI Taxonomy" id="8262"/>
    <lineage>
        <taxon>Eukaryota</taxon>
        <taxon>Metazoa</taxon>
        <taxon>Chordata</taxon>
        <taxon>Craniata</taxon>
        <taxon>Vertebrata</taxon>
        <taxon>Euteleostomi</taxon>
        <taxon>Actinopterygii</taxon>
        <taxon>Neopterygii</taxon>
        <taxon>Teleostei</taxon>
        <taxon>Neoteleostei</taxon>
        <taxon>Acanthomorphata</taxon>
        <taxon>Carangaria</taxon>
        <taxon>Pleuronectiformes</taxon>
        <taxon>Pleuronectoidei</taxon>
        <taxon>Pleuronectidae</taxon>
        <taxon>Pleuronectes</taxon>
    </lineage>
</organism>
<evidence type="ECO:0000313" key="3">
    <source>
        <dbReference type="Proteomes" id="UP001153269"/>
    </source>
</evidence>
<gene>
    <name evidence="2" type="ORF">PLEPLA_LOCUS519</name>
</gene>
<dbReference type="Proteomes" id="UP001153269">
    <property type="component" value="Unassembled WGS sequence"/>
</dbReference>
<sequence length="123" mass="13379">MGVPRFHRCSRGSCRLTTPITIWLVWLSHLLRFPSTCAPPMTSPPTIPPLVYLHHHSPPALAAVIFLSSQSAALPSPPSQSASHCWLNGVVMVTMATVRRMEGGAQDCPLHPGFNLDMQLSSL</sequence>
<accession>A0A9N7TGT4</accession>
<name>A0A9N7TGT4_PLEPL</name>
<dbReference type="EMBL" id="CADEAL010000021">
    <property type="protein sequence ID" value="CAB1412825.1"/>
    <property type="molecule type" value="Genomic_DNA"/>
</dbReference>
<dbReference type="AlphaFoldDB" id="A0A9N7TGT4"/>
<evidence type="ECO:0000313" key="2">
    <source>
        <dbReference type="EMBL" id="CAB1412825.1"/>
    </source>
</evidence>
<protein>
    <submittedName>
        <fullName evidence="2">Uncharacterized protein</fullName>
    </submittedName>
</protein>
<keyword evidence="3" id="KW-1185">Reference proteome</keyword>
<keyword evidence="1" id="KW-0732">Signal</keyword>
<feature type="signal peptide" evidence="1">
    <location>
        <begin position="1"/>
        <end position="38"/>
    </location>
</feature>
<proteinExistence type="predicted"/>